<comment type="similarity">
    <text evidence="3">Belongs to the CHS7 family.</text>
</comment>
<evidence type="ECO:0000256" key="6">
    <source>
        <dbReference type="ARBA" id="ARBA00022448"/>
    </source>
</evidence>
<protein>
    <recommendedName>
        <fullName evidence="5">Chitin synthase export chaperone</fullName>
    </recommendedName>
</protein>
<feature type="transmembrane region" description="Helical" evidence="13">
    <location>
        <begin position="154"/>
        <end position="175"/>
    </location>
</feature>
<feature type="transmembrane region" description="Helical" evidence="13">
    <location>
        <begin position="225"/>
        <end position="244"/>
    </location>
</feature>
<evidence type="ECO:0000256" key="2">
    <source>
        <dbReference type="ARBA" id="ARBA00004477"/>
    </source>
</evidence>
<evidence type="ECO:0000256" key="4">
    <source>
        <dbReference type="ARBA" id="ARBA00011864"/>
    </source>
</evidence>
<keyword evidence="10 13" id="KW-1133">Transmembrane helix</keyword>
<keyword evidence="7 13" id="KW-0812">Transmembrane</keyword>
<dbReference type="EMBL" id="JBBJBU010000011">
    <property type="protein sequence ID" value="KAK7203505.1"/>
    <property type="molecule type" value="Genomic_DNA"/>
</dbReference>
<accession>A0ABR1F0X3</accession>
<evidence type="ECO:0000313" key="14">
    <source>
        <dbReference type="EMBL" id="KAK7203505.1"/>
    </source>
</evidence>
<evidence type="ECO:0000256" key="10">
    <source>
        <dbReference type="ARBA" id="ARBA00022989"/>
    </source>
</evidence>
<evidence type="ECO:0000256" key="5">
    <source>
        <dbReference type="ARBA" id="ARBA00018354"/>
    </source>
</evidence>
<feature type="transmembrane region" description="Helical" evidence="13">
    <location>
        <begin position="187"/>
        <end position="213"/>
    </location>
</feature>
<reference evidence="14 15" key="1">
    <citation type="submission" date="2024-03" db="EMBL/GenBank/DDBJ databases">
        <title>Genome-scale model development and genomic sequencing of the oleaginous clade Lipomyces.</title>
        <authorList>
            <consortium name="Lawrence Berkeley National Laboratory"/>
            <person name="Czajka J.J."/>
            <person name="Han Y."/>
            <person name="Kim J."/>
            <person name="Mondo S.J."/>
            <person name="Hofstad B.A."/>
            <person name="Robles A."/>
            <person name="Haridas S."/>
            <person name="Riley R."/>
            <person name="LaButti K."/>
            <person name="Pangilinan J."/>
            <person name="Andreopoulos W."/>
            <person name="Lipzen A."/>
            <person name="Yan J."/>
            <person name="Wang M."/>
            <person name="Ng V."/>
            <person name="Grigoriev I.V."/>
            <person name="Spatafora J.W."/>
            <person name="Magnuson J.K."/>
            <person name="Baker S.E."/>
            <person name="Pomraning K.R."/>
        </authorList>
    </citation>
    <scope>NUCLEOTIDE SEQUENCE [LARGE SCALE GENOMIC DNA]</scope>
    <source>
        <strain evidence="14 15">Phaff 52-87</strain>
    </source>
</reference>
<evidence type="ECO:0000256" key="13">
    <source>
        <dbReference type="SAM" id="Phobius"/>
    </source>
</evidence>
<evidence type="ECO:0000256" key="9">
    <source>
        <dbReference type="ARBA" id="ARBA00022927"/>
    </source>
</evidence>
<dbReference type="PANTHER" id="PTHR35329">
    <property type="entry name" value="CHITIN SYNTHASE EXPORT CHAPERONE"/>
    <property type="match status" value="1"/>
</dbReference>
<evidence type="ECO:0000313" key="15">
    <source>
        <dbReference type="Proteomes" id="UP001498771"/>
    </source>
</evidence>
<dbReference type="InterPro" id="IPR022057">
    <property type="entry name" value="Chs7"/>
</dbReference>
<name>A0ABR1F0X3_9ASCO</name>
<keyword evidence="15" id="KW-1185">Reference proteome</keyword>
<keyword evidence="6" id="KW-0813">Transport</keyword>
<evidence type="ECO:0000256" key="11">
    <source>
        <dbReference type="ARBA" id="ARBA00023136"/>
    </source>
</evidence>
<keyword evidence="12" id="KW-0961">Cell wall biogenesis/degradation</keyword>
<evidence type="ECO:0000256" key="3">
    <source>
        <dbReference type="ARBA" id="ARBA00009274"/>
    </source>
</evidence>
<dbReference type="GeneID" id="90036381"/>
<dbReference type="PANTHER" id="PTHR35329:SF2">
    <property type="entry name" value="CHITIN SYNTHASE EXPORT CHAPERONE"/>
    <property type="match status" value="1"/>
</dbReference>
<comment type="subcellular location">
    <subcellularLocation>
        <location evidence="2">Endoplasmic reticulum membrane</location>
        <topology evidence="2">Multi-pass membrane protein</topology>
    </subcellularLocation>
</comment>
<evidence type="ECO:0000256" key="12">
    <source>
        <dbReference type="ARBA" id="ARBA00023316"/>
    </source>
</evidence>
<comment type="caution">
    <text evidence="14">The sequence shown here is derived from an EMBL/GenBank/DDBJ whole genome shotgun (WGS) entry which is preliminary data.</text>
</comment>
<keyword evidence="11 13" id="KW-0472">Membrane</keyword>
<feature type="transmembrane region" description="Helical" evidence="13">
    <location>
        <begin position="51"/>
        <end position="75"/>
    </location>
</feature>
<proteinExistence type="inferred from homology"/>
<keyword evidence="8" id="KW-0256">Endoplasmic reticulum</keyword>
<keyword evidence="9" id="KW-0653">Protein transport</keyword>
<feature type="transmembrane region" description="Helical" evidence="13">
    <location>
        <begin position="256"/>
        <end position="275"/>
    </location>
</feature>
<gene>
    <name evidence="14" type="ORF">BZA70DRAFT_259818</name>
</gene>
<evidence type="ECO:0000256" key="7">
    <source>
        <dbReference type="ARBA" id="ARBA00022692"/>
    </source>
</evidence>
<organism evidence="14 15">
    <name type="scientific">Myxozyma melibiosi</name>
    <dbReference type="NCBI Taxonomy" id="54550"/>
    <lineage>
        <taxon>Eukaryota</taxon>
        <taxon>Fungi</taxon>
        <taxon>Dikarya</taxon>
        <taxon>Ascomycota</taxon>
        <taxon>Saccharomycotina</taxon>
        <taxon>Lipomycetes</taxon>
        <taxon>Lipomycetales</taxon>
        <taxon>Lipomycetaceae</taxon>
        <taxon>Myxozyma</taxon>
    </lineage>
</organism>
<comment type="subunit">
    <text evidence="4">Interacts with CHS3.</text>
</comment>
<feature type="transmembrane region" description="Helical" evidence="13">
    <location>
        <begin position="116"/>
        <end position="142"/>
    </location>
</feature>
<dbReference type="RefSeq" id="XP_064766538.1">
    <property type="nucleotide sequence ID" value="XM_064910869.1"/>
</dbReference>
<feature type="transmembrane region" description="Helical" evidence="13">
    <location>
        <begin position="87"/>
        <end position="104"/>
    </location>
</feature>
<sequence length="342" mass="37879">MGFGDLDIICDRVPVPLCSLVGPYSSSAAGLEAAGIMAKCYSRNVSVANTIIFQTGNAFISIGTLAMMVIIIFNVRSKYTAVGRREILQFFNIYALLTIFSLLVDTGVVPPASKPYPYFVAVQSGLVSAACWCLMLNGFVGFQLYEDGTNRSIWTLRLITVGSFALTFVISIFTFKSWGSLSPKDTTALFVVLYILNLVAVVIYAISQIILVLFTLQDLWPLGDIALGIFFFVAGQVLLNVFSSTLCEHMKHYVDGLMFATFCNILTVMMIYKYWDSITREDLEFSVGANVVVPVQRAVPWDGKEYYDEDQSNIYQNEGSGYTGSFYALRDTGSAYQLARDE</sequence>
<evidence type="ECO:0000256" key="1">
    <source>
        <dbReference type="ARBA" id="ARBA00002732"/>
    </source>
</evidence>
<evidence type="ECO:0000256" key="8">
    <source>
        <dbReference type="ARBA" id="ARBA00022824"/>
    </source>
</evidence>
<dbReference type="Proteomes" id="UP001498771">
    <property type="component" value="Unassembled WGS sequence"/>
</dbReference>
<dbReference type="Pfam" id="PF12271">
    <property type="entry name" value="Chs7"/>
    <property type="match status" value="1"/>
</dbReference>
<comment type="function">
    <text evidence="1">Chaperone required for the export of the chitin synthase CHS3 from the endoplasmic reticulum.</text>
</comment>